<dbReference type="InterPro" id="IPR021916">
    <property type="entry name" value="DUF3527"/>
</dbReference>
<feature type="compositionally biased region" description="Polar residues" evidence="1">
    <location>
        <begin position="47"/>
        <end position="58"/>
    </location>
</feature>
<dbReference type="PANTHER" id="PTHR31390">
    <property type="entry name" value="EXPRESSED PROTEIN"/>
    <property type="match status" value="1"/>
</dbReference>
<keyword evidence="3" id="KW-1185">Reference proteome</keyword>
<feature type="compositionally biased region" description="Polar residues" evidence="1">
    <location>
        <begin position="66"/>
        <end position="75"/>
    </location>
</feature>
<feature type="region of interest" description="Disordered" evidence="1">
    <location>
        <begin position="1"/>
        <end position="84"/>
    </location>
</feature>
<comment type="caution">
    <text evidence="2">The sequence shown here is derived from an EMBL/GenBank/DDBJ whole genome shotgun (WGS) entry which is preliminary data.</text>
</comment>
<feature type="region of interest" description="Disordered" evidence="1">
    <location>
        <begin position="877"/>
        <end position="904"/>
    </location>
</feature>
<proteinExistence type="predicted"/>
<dbReference type="Proteomes" id="UP001140949">
    <property type="component" value="Unassembled WGS sequence"/>
</dbReference>
<feature type="region of interest" description="Disordered" evidence="1">
    <location>
        <begin position="364"/>
        <end position="392"/>
    </location>
</feature>
<feature type="compositionally biased region" description="Low complexity" evidence="1">
    <location>
        <begin position="525"/>
        <end position="541"/>
    </location>
</feature>
<gene>
    <name evidence="2" type="ORF">M6B38_322250</name>
</gene>
<feature type="compositionally biased region" description="Basic and acidic residues" evidence="1">
    <location>
        <begin position="188"/>
        <end position="197"/>
    </location>
</feature>
<protein>
    <submittedName>
        <fullName evidence="2">Uncharacterized protein</fullName>
    </submittedName>
</protein>
<feature type="region of interest" description="Disordered" evidence="1">
    <location>
        <begin position="238"/>
        <end position="265"/>
    </location>
</feature>
<feature type="compositionally biased region" description="Basic and acidic residues" evidence="1">
    <location>
        <begin position="1"/>
        <end position="21"/>
    </location>
</feature>
<evidence type="ECO:0000256" key="1">
    <source>
        <dbReference type="SAM" id="MobiDB-lite"/>
    </source>
</evidence>
<feature type="compositionally biased region" description="Low complexity" evidence="1">
    <location>
        <begin position="139"/>
        <end position="165"/>
    </location>
</feature>
<dbReference type="Pfam" id="PF12043">
    <property type="entry name" value="DUF3527"/>
    <property type="match status" value="2"/>
</dbReference>
<accession>A0AAX6HBM5</accession>
<evidence type="ECO:0000313" key="3">
    <source>
        <dbReference type="Proteomes" id="UP001140949"/>
    </source>
</evidence>
<feature type="region of interest" description="Disordered" evidence="1">
    <location>
        <begin position="434"/>
        <end position="549"/>
    </location>
</feature>
<name>A0AAX6HBM5_IRIPA</name>
<dbReference type="AlphaFoldDB" id="A0AAX6HBM5"/>
<feature type="compositionally biased region" description="Basic and acidic residues" evidence="1">
    <location>
        <begin position="238"/>
        <end position="258"/>
    </location>
</feature>
<reference evidence="2" key="2">
    <citation type="submission" date="2023-04" db="EMBL/GenBank/DDBJ databases">
        <authorList>
            <person name="Bruccoleri R.E."/>
            <person name="Oakeley E.J."/>
            <person name="Faust A.-M."/>
            <person name="Dessus-Babus S."/>
            <person name="Altorfer M."/>
            <person name="Burckhardt D."/>
            <person name="Oertli M."/>
            <person name="Naumann U."/>
            <person name="Petersen F."/>
            <person name="Wong J."/>
        </authorList>
    </citation>
    <scope>NUCLEOTIDE SEQUENCE</scope>
    <source>
        <strain evidence="2">GSM-AAB239-AS_SAM_17_03QT</strain>
        <tissue evidence="2">Leaf</tissue>
    </source>
</reference>
<sequence length="904" mass="98675">MNYNEPDKKCSARYQDSRVSNEKISPPSHKRSMPLQEKDQHLKSGKPNKQSDSGQQVDINRKFDSENSFQQLSTGKHQKPWPSRKVTGLEEVVKNMASVPCYLQRLEKGDNVQEKALNFGVLDWGSLEKWTYLQKQVANRRGGNSPSSSNASSSPFSTVGSSSRSTRSDDSPLAQRKQSPTLDVQRNYPDEARRTKLTKEQNLRQLLWVPDSGSAHTTMSASYNHENVKCIDSDMKGIHQNKSQDSDARSSPTSKHDNTSAAAYDIEKTRIGESREAGNSQSCQQKSFSGNLRLGEHSLQEQCSVIEGMWDHLQESVHQGRMSCDFAVGSKGSSAQVDRSSFSGSFPIGGIPFTDECPVSRSCPLPSTTQSGKPVVDSSPVSGKHGKHYLLTDRPSGLSAVNMADRPGQNEVKVPTSLRRELSPHRLLRAGINRIRNSSLREGSSGHQMKQNSYSAREDDEAANTRGRRSPLRRMLDPLMKTNNRSQFSGLIASSSGHRSQDTSNSNKLPIRHELELAKGRCRSSDTSSNSSTSQVTESASPVQDEKHARSTRQALLKLAWKNGLPLYMFSSNDGDIFAATMGKRCISEKNAFECIYTLFSAHETKKKGGVWTGQGSKIKKQGLVYNVVGQMKVSPSKSTTVDSKSCSFVREFVLFGAQLVPTGQPVDSLLNSELAAIVVKVPGRTSESSIHDALQSTKCCNSPQTNLPEDSCSCCQVASLHEERNPENLSLSSIVAILPSAVHGSSTVGEPSPLMERWKSGGSCDCGGWDEGCMLTVLTDKAKESISGSAQSSASDGIHRLELFNQGDARAKEHVFTMVASKEGGYTVEFGPSIAMLQAFAICIATLHSRTQTSLARLHYSVEARSLHANALADNTRTAARKARGGSTNCVPDHPPLSPIRIT</sequence>
<evidence type="ECO:0000313" key="2">
    <source>
        <dbReference type="EMBL" id="KAJ6838017.1"/>
    </source>
</evidence>
<reference evidence="2" key="1">
    <citation type="journal article" date="2023" name="GigaByte">
        <title>Genome assembly of the bearded iris, Iris pallida Lam.</title>
        <authorList>
            <person name="Bruccoleri R.E."/>
            <person name="Oakeley E.J."/>
            <person name="Faust A.M.E."/>
            <person name="Altorfer M."/>
            <person name="Dessus-Babus S."/>
            <person name="Burckhardt D."/>
            <person name="Oertli M."/>
            <person name="Naumann U."/>
            <person name="Petersen F."/>
            <person name="Wong J."/>
        </authorList>
    </citation>
    <scope>NUCLEOTIDE SEQUENCE</scope>
    <source>
        <strain evidence="2">GSM-AAB239-AS_SAM_17_03QT</strain>
    </source>
</reference>
<dbReference type="EMBL" id="JANAVB010010999">
    <property type="protein sequence ID" value="KAJ6838017.1"/>
    <property type="molecule type" value="Genomic_DNA"/>
</dbReference>
<feature type="compositionally biased region" description="Polar residues" evidence="1">
    <location>
        <begin position="435"/>
        <end position="455"/>
    </location>
</feature>
<dbReference type="PANTHER" id="PTHR31390:SF12">
    <property type="entry name" value="PUTATIVE (DUF3527)-RELATED"/>
    <property type="match status" value="1"/>
</dbReference>
<organism evidence="2 3">
    <name type="scientific">Iris pallida</name>
    <name type="common">Sweet iris</name>
    <dbReference type="NCBI Taxonomy" id="29817"/>
    <lineage>
        <taxon>Eukaryota</taxon>
        <taxon>Viridiplantae</taxon>
        <taxon>Streptophyta</taxon>
        <taxon>Embryophyta</taxon>
        <taxon>Tracheophyta</taxon>
        <taxon>Spermatophyta</taxon>
        <taxon>Magnoliopsida</taxon>
        <taxon>Liliopsida</taxon>
        <taxon>Asparagales</taxon>
        <taxon>Iridaceae</taxon>
        <taxon>Iridoideae</taxon>
        <taxon>Irideae</taxon>
        <taxon>Iris</taxon>
    </lineage>
</organism>
<feature type="compositionally biased region" description="Polar residues" evidence="1">
    <location>
        <begin position="481"/>
        <end position="508"/>
    </location>
</feature>
<feature type="region of interest" description="Disordered" evidence="1">
    <location>
        <begin position="138"/>
        <end position="197"/>
    </location>
</feature>
<feature type="compositionally biased region" description="Pro residues" evidence="1">
    <location>
        <begin position="894"/>
        <end position="904"/>
    </location>
</feature>